<dbReference type="Proteomes" id="UP000094291">
    <property type="component" value="Unassembled WGS sequence"/>
</dbReference>
<gene>
    <name evidence="7" type="primary">pcm</name>
    <name evidence="8" type="ORF">BFW38_12695</name>
</gene>
<dbReference type="RefSeq" id="WP_068999243.1">
    <property type="nucleotide sequence ID" value="NZ_MDTQ01000001.1"/>
</dbReference>
<evidence type="ECO:0000256" key="2">
    <source>
        <dbReference type="ARBA" id="ARBA00005369"/>
    </source>
</evidence>
<dbReference type="GO" id="GO:0032259">
    <property type="term" value="P:methylation"/>
    <property type="evidence" value="ECO:0007669"/>
    <property type="project" value="UniProtKB-KW"/>
</dbReference>
<dbReference type="SUPFAM" id="SSF53335">
    <property type="entry name" value="S-adenosyl-L-methionine-dependent methyltransferases"/>
    <property type="match status" value="1"/>
</dbReference>
<comment type="subcellular location">
    <subcellularLocation>
        <location evidence="1 7">Cytoplasm</location>
    </subcellularLocation>
</comment>
<dbReference type="InterPro" id="IPR029063">
    <property type="entry name" value="SAM-dependent_MTases_sf"/>
</dbReference>
<dbReference type="GO" id="GO:0005737">
    <property type="term" value="C:cytoplasm"/>
    <property type="evidence" value="ECO:0007669"/>
    <property type="project" value="UniProtKB-SubCell"/>
</dbReference>
<dbReference type="CDD" id="cd02440">
    <property type="entry name" value="AdoMet_MTases"/>
    <property type="match status" value="1"/>
</dbReference>
<dbReference type="PANTHER" id="PTHR11579">
    <property type="entry name" value="PROTEIN-L-ISOASPARTATE O-METHYLTRANSFERASE"/>
    <property type="match status" value="1"/>
</dbReference>
<dbReference type="AlphaFoldDB" id="A0A1E2VBA6"/>
<accession>A0A1E2VBA6</accession>
<keyword evidence="3 7" id="KW-0963">Cytoplasm</keyword>
<evidence type="ECO:0000313" key="9">
    <source>
        <dbReference type="Proteomes" id="UP000094291"/>
    </source>
</evidence>
<dbReference type="EC" id="2.1.1.77" evidence="7"/>
<reference evidence="8 9" key="1">
    <citation type="submission" date="2016-08" db="EMBL/GenBank/DDBJ databases">
        <authorList>
            <person name="Seilhamer J.J."/>
        </authorList>
    </citation>
    <scope>NUCLEOTIDE SEQUENCE [LARGE SCALE GENOMIC DNA]</scope>
    <source>
        <strain evidence="8 9">PH27A</strain>
    </source>
</reference>
<comment type="similarity">
    <text evidence="2 7">Belongs to the methyltransferase superfamily. L-isoaspartyl/D-aspartyl protein methyltransferase family.</text>
</comment>
<organism evidence="8 9">
    <name type="scientific">Terasakiispira papahanaumokuakeensis</name>
    <dbReference type="NCBI Taxonomy" id="197479"/>
    <lineage>
        <taxon>Bacteria</taxon>
        <taxon>Pseudomonadati</taxon>
        <taxon>Pseudomonadota</taxon>
        <taxon>Gammaproteobacteria</taxon>
        <taxon>Oceanospirillales</taxon>
        <taxon>Terasakiispira</taxon>
    </lineage>
</organism>
<dbReference type="EMBL" id="MDTQ01000001">
    <property type="protein sequence ID" value="ODC04261.1"/>
    <property type="molecule type" value="Genomic_DNA"/>
</dbReference>
<keyword evidence="6 7" id="KW-0949">S-adenosyl-L-methionine</keyword>
<evidence type="ECO:0000313" key="8">
    <source>
        <dbReference type="EMBL" id="ODC04261.1"/>
    </source>
</evidence>
<dbReference type="GO" id="GO:0030091">
    <property type="term" value="P:protein repair"/>
    <property type="evidence" value="ECO:0007669"/>
    <property type="project" value="UniProtKB-UniRule"/>
</dbReference>
<dbReference type="Gene3D" id="3.40.50.150">
    <property type="entry name" value="Vaccinia Virus protein VP39"/>
    <property type="match status" value="1"/>
</dbReference>
<comment type="catalytic activity">
    <reaction evidence="7">
        <text>[protein]-L-isoaspartate + S-adenosyl-L-methionine = [protein]-L-isoaspartate alpha-methyl ester + S-adenosyl-L-homocysteine</text>
        <dbReference type="Rhea" id="RHEA:12705"/>
        <dbReference type="Rhea" id="RHEA-COMP:12143"/>
        <dbReference type="Rhea" id="RHEA-COMP:12144"/>
        <dbReference type="ChEBI" id="CHEBI:57856"/>
        <dbReference type="ChEBI" id="CHEBI:59789"/>
        <dbReference type="ChEBI" id="CHEBI:90596"/>
        <dbReference type="ChEBI" id="CHEBI:90598"/>
        <dbReference type="EC" id="2.1.1.77"/>
    </reaction>
</comment>
<evidence type="ECO:0000256" key="3">
    <source>
        <dbReference type="ARBA" id="ARBA00022490"/>
    </source>
</evidence>
<dbReference type="OrthoDB" id="9810066at2"/>
<protein>
    <recommendedName>
        <fullName evidence="7">Protein-L-isoaspartate O-methyltransferase</fullName>
        <ecNumber evidence="7">2.1.1.77</ecNumber>
    </recommendedName>
    <alternativeName>
        <fullName evidence="7">L-isoaspartyl protein carboxyl methyltransferase</fullName>
    </alternativeName>
    <alternativeName>
        <fullName evidence="7">Protein L-isoaspartyl methyltransferase</fullName>
    </alternativeName>
    <alternativeName>
        <fullName evidence="7">Protein-beta-aspartate methyltransferase</fullName>
        <shortName evidence="7">PIMT</shortName>
    </alternativeName>
</protein>
<dbReference type="InterPro" id="IPR000682">
    <property type="entry name" value="PCMT"/>
</dbReference>
<proteinExistence type="inferred from homology"/>
<dbReference type="NCBIfam" id="TIGR00080">
    <property type="entry name" value="pimt"/>
    <property type="match status" value="1"/>
</dbReference>
<dbReference type="GO" id="GO:0004719">
    <property type="term" value="F:protein-L-isoaspartate (D-aspartate) O-methyltransferase activity"/>
    <property type="evidence" value="ECO:0007669"/>
    <property type="project" value="UniProtKB-UniRule"/>
</dbReference>
<dbReference type="PANTHER" id="PTHR11579:SF0">
    <property type="entry name" value="PROTEIN-L-ISOASPARTATE(D-ASPARTATE) O-METHYLTRANSFERASE"/>
    <property type="match status" value="1"/>
</dbReference>
<name>A0A1E2VBA6_9GAMM</name>
<keyword evidence="5 7" id="KW-0808">Transferase</keyword>
<keyword evidence="4 7" id="KW-0489">Methyltransferase</keyword>
<evidence type="ECO:0000256" key="7">
    <source>
        <dbReference type="HAMAP-Rule" id="MF_00090"/>
    </source>
</evidence>
<feature type="active site" evidence="7">
    <location>
        <position position="75"/>
    </location>
</feature>
<dbReference type="FunFam" id="3.40.50.150:FF:000010">
    <property type="entry name" value="Protein-L-isoaspartate O-methyltransferase"/>
    <property type="match status" value="1"/>
</dbReference>
<comment type="caution">
    <text evidence="8">The sequence shown here is derived from an EMBL/GenBank/DDBJ whole genome shotgun (WGS) entry which is preliminary data.</text>
</comment>
<dbReference type="Pfam" id="PF01135">
    <property type="entry name" value="PCMT"/>
    <property type="match status" value="1"/>
</dbReference>
<comment type="function">
    <text evidence="7">Catalyzes the methyl esterification of L-isoaspartyl residues in peptides and proteins that result from spontaneous decomposition of normal L-aspartyl and L-asparaginyl residues. It plays a role in the repair and/or degradation of damaged proteins.</text>
</comment>
<evidence type="ECO:0000256" key="5">
    <source>
        <dbReference type="ARBA" id="ARBA00022679"/>
    </source>
</evidence>
<evidence type="ECO:0000256" key="1">
    <source>
        <dbReference type="ARBA" id="ARBA00004496"/>
    </source>
</evidence>
<dbReference type="STRING" id="197479.BFW38_12695"/>
<dbReference type="NCBIfam" id="NF001453">
    <property type="entry name" value="PRK00312.1"/>
    <property type="match status" value="1"/>
</dbReference>
<evidence type="ECO:0000256" key="6">
    <source>
        <dbReference type="ARBA" id="ARBA00022691"/>
    </source>
</evidence>
<evidence type="ECO:0000256" key="4">
    <source>
        <dbReference type="ARBA" id="ARBA00022603"/>
    </source>
</evidence>
<keyword evidence="9" id="KW-1185">Reference proteome</keyword>
<sequence>MAGPVELTPELLGIGFTSQRTRNRMVDRLEKSGVRHPQVLEVMRTLPRHLFVDEALAHRAYEDTALPIGLGQTLSHPLTVARMSERLMSNTPQRVLEIGTGSGFQCAVLACLVPQVWSIERLAQLQKRARERLRRLGLHNVHLRHTDGQWGWPDKAPFDAILVTAAAPRIPQALLEQLAIGGQLLIPVGDDQKQSLWQVSRLEQGFEHQELDPVHFVPLKPGQSN</sequence>
<dbReference type="HAMAP" id="MF_00090">
    <property type="entry name" value="PIMT"/>
    <property type="match status" value="1"/>
</dbReference>